<reference evidence="4" key="1">
    <citation type="submission" date="2023-03" db="EMBL/GenBank/DDBJ databases">
        <title>Massive genome expansion in bonnet fungi (Mycena s.s.) driven by repeated elements and novel gene families across ecological guilds.</title>
        <authorList>
            <consortium name="Lawrence Berkeley National Laboratory"/>
            <person name="Harder C.B."/>
            <person name="Miyauchi S."/>
            <person name="Viragh M."/>
            <person name="Kuo A."/>
            <person name="Thoen E."/>
            <person name="Andreopoulos B."/>
            <person name="Lu D."/>
            <person name="Skrede I."/>
            <person name="Drula E."/>
            <person name="Henrissat B."/>
            <person name="Morin E."/>
            <person name="Kohler A."/>
            <person name="Barry K."/>
            <person name="LaButti K."/>
            <person name="Morin E."/>
            <person name="Salamov A."/>
            <person name="Lipzen A."/>
            <person name="Mereny Z."/>
            <person name="Hegedus B."/>
            <person name="Baldrian P."/>
            <person name="Stursova M."/>
            <person name="Weitz H."/>
            <person name="Taylor A."/>
            <person name="Grigoriev I.V."/>
            <person name="Nagy L.G."/>
            <person name="Martin F."/>
            <person name="Kauserud H."/>
        </authorList>
    </citation>
    <scope>NUCLEOTIDE SEQUENCE</scope>
    <source>
        <strain evidence="4">CBHHK182m</strain>
    </source>
</reference>
<feature type="domain" description="Chromatin target of PRMT1 protein C-terminal" evidence="3">
    <location>
        <begin position="196"/>
        <end position="268"/>
    </location>
</feature>
<dbReference type="EMBL" id="JARKIB010000176">
    <property type="protein sequence ID" value="KAJ7727959.1"/>
    <property type="molecule type" value="Genomic_DNA"/>
</dbReference>
<accession>A0AAD7MRV5</accession>
<evidence type="ECO:0000313" key="4">
    <source>
        <dbReference type="EMBL" id="KAJ7727959.1"/>
    </source>
</evidence>
<feature type="compositionally biased region" description="Acidic residues" evidence="2">
    <location>
        <begin position="415"/>
        <end position="429"/>
    </location>
</feature>
<dbReference type="Pfam" id="PF10309">
    <property type="entry name" value="NCBP3"/>
    <property type="match status" value="1"/>
</dbReference>
<gene>
    <name evidence="4" type="ORF">B0H16DRAFT_248518</name>
</gene>
<dbReference type="InterPro" id="IPR019416">
    <property type="entry name" value="NCBP3"/>
</dbReference>
<name>A0AAD7MRV5_9AGAR</name>
<evidence type="ECO:0000259" key="3">
    <source>
        <dbReference type="SMART" id="SM01218"/>
    </source>
</evidence>
<dbReference type="AlphaFoldDB" id="A0AAD7MRV5"/>
<comment type="caution">
    <text evidence="4">The sequence shown here is derived from an EMBL/GenBank/DDBJ whole genome shotgun (WGS) entry which is preliminary data.</text>
</comment>
<feature type="compositionally biased region" description="Basic and acidic residues" evidence="2">
    <location>
        <begin position="358"/>
        <end position="377"/>
    </location>
</feature>
<evidence type="ECO:0000256" key="2">
    <source>
        <dbReference type="SAM" id="MobiDB-lite"/>
    </source>
</evidence>
<keyword evidence="1" id="KW-0694">RNA-binding</keyword>
<evidence type="ECO:0000256" key="1">
    <source>
        <dbReference type="ARBA" id="ARBA00022884"/>
    </source>
</evidence>
<dbReference type="GO" id="GO:0000340">
    <property type="term" value="F:RNA 7-methylguanosine cap binding"/>
    <property type="evidence" value="ECO:0007669"/>
    <property type="project" value="InterPro"/>
</dbReference>
<evidence type="ECO:0000313" key="5">
    <source>
        <dbReference type="Proteomes" id="UP001215598"/>
    </source>
</evidence>
<dbReference type="GO" id="GO:0003729">
    <property type="term" value="F:mRNA binding"/>
    <property type="evidence" value="ECO:0007669"/>
    <property type="project" value="InterPro"/>
</dbReference>
<feature type="domain" description="Chromatin target of PRMT1 protein C-terminal" evidence="3">
    <location>
        <begin position="363"/>
        <end position="428"/>
    </location>
</feature>
<dbReference type="Pfam" id="PF13865">
    <property type="entry name" value="FoP_duplication"/>
    <property type="match status" value="1"/>
</dbReference>
<feature type="region of interest" description="Disordered" evidence="2">
    <location>
        <begin position="219"/>
        <end position="249"/>
    </location>
</feature>
<dbReference type="SMART" id="SM01218">
    <property type="entry name" value="FoP_duplication"/>
    <property type="match status" value="2"/>
</dbReference>
<dbReference type="InterPro" id="IPR025715">
    <property type="entry name" value="FoP_C"/>
</dbReference>
<feature type="region of interest" description="Disordered" evidence="2">
    <location>
        <begin position="358"/>
        <end position="429"/>
    </location>
</feature>
<organism evidence="4 5">
    <name type="scientific">Mycena metata</name>
    <dbReference type="NCBI Taxonomy" id="1033252"/>
    <lineage>
        <taxon>Eukaryota</taxon>
        <taxon>Fungi</taxon>
        <taxon>Dikarya</taxon>
        <taxon>Basidiomycota</taxon>
        <taxon>Agaricomycotina</taxon>
        <taxon>Agaricomycetes</taxon>
        <taxon>Agaricomycetidae</taxon>
        <taxon>Agaricales</taxon>
        <taxon>Marasmiineae</taxon>
        <taxon>Mycenaceae</taxon>
        <taxon>Mycena</taxon>
    </lineage>
</organism>
<sequence>MDTFPADGAPDAFPDLSYDDTAYEEQLPTPAEQAASLANRISSNKVYLLSESTRVGGKCFFSDGKRKHGEEDALDEEDVDMDEDTTYRGNALLLHGSPISSLPTAGLFAYATHFEAHPLGLEWVDDERCVFVFNSKAEARAAHRSLQKHISEEPDAEGYITAKPIPVAIWPPEERINKSLGKGDGLKGTIRMRWARTDDVKKRGAKKDSQFYRKHGWTAGKEKFDEGSAPAPAAKRRRRGSPGQDDEQERAALDAELDAFIRADDEPEPELELEPEVPSSPVSKMRSDYILNDGRTLLQRTSVMRARPDTLEARLTAPLPRRVKTRGTMYADSIGGTMYADNLEDTRTDDRLEWGRDTTQWGRERESEREREREPRRNGGGGGRSNGARRENGRRNGGRGSERRGRNERPTLTAEDLDAELDAFLEDKD</sequence>
<feature type="compositionally biased region" description="Acidic residues" evidence="2">
    <location>
        <begin position="265"/>
        <end position="275"/>
    </location>
</feature>
<protein>
    <recommendedName>
        <fullName evidence="3">Chromatin target of PRMT1 protein C-terminal domain-containing protein</fullName>
    </recommendedName>
</protein>
<feature type="region of interest" description="Disordered" evidence="2">
    <location>
        <begin position="265"/>
        <end position="284"/>
    </location>
</feature>
<feature type="compositionally biased region" description="Basic and acidic residues" evidence="2">
    <location>
        <begin position="388"/>
        <end position="409"/>
    </location>
</feature>
<dbReference type="Proteomes" id="UP001215598">
    <property type="component" value="Unassembled WGS sequence"/>
</dbReference>
<proteinExistence type="predicted"/>
<keyword evidence="5" id="KW-1185">Reference proteome</keyword>